<dbReference type="RefSeq" id="WP_106011755.1">
    <property type="nucleotide sequence ID" value="NZ_CP027226.1"/>
</dbReference>
<accession>A0A2S0KL72</accession>
<dbReference type="InterPro" id="IPR036156">
    <property type="entry name" value="Beta-gal/glucu_dom_sf"/>
</dbReference>
<evidence type="ECO:0000259" key="6">
    <source>
        <dbReference type="Pfam" id="PF02837"/>
    </source>
</evidence>
<evidence type="ECO:0000259" key="5">
    <source>
        <dbReference type="Pfam" id="PF02836"/>
    </source>
</evidence>
<dbReference type="InterPro" id="IPR006103">
    <property type="entry name" value="Glyco_hydro_2_cat"/>
</dbReference>
<keyword evidence="3" id="KW-0326">Glycosidase</keyword>
<organism evidence="7 8">
    <name type="scientific">Fastidiosipila sanguinis</name>
    <dbReference type="NCBI Taxonomy" id="236753"/>
    <lineage>
        <taxon>Bacteria</taxon>
        <taxon>Bacillati</taxon>
        <taxon>Bacillota</taxon>
        <taxon>Clostridia</taxon>
        <taxon>Eubacteriales</taxon>
        <taxon>Oscillospiraceae</taxon>
        <taxon>Fastidiosipila</taxon>
    </lineage>
</organism>
<dbReference type="OrthoDB" id="9762066at2"/>
<dbReference type="InterPro" id="IPR013783">
    <property type="entry name" value="Ig-like_fold"/>
</dbReference>
<evidence type="ECO:0000313" key="7">
    <source>
        <dbReference type="EMBL" id="AVM41767.1"/>
    </source>
</evidence>
<evidence type="ECO:0000256" key="2">
    <source>
        <dbReference type="ARBA" id="ARBA00022801"/>
    </source>
</evidence>
<dbReference type="InterPro" id="IPR008979">
    <property type="entry name" value="Galactose-bd-like_sf"/>
</dbReference>
<dbReference type="GO" id="GO:0005975">
    <property type="term" value="P:carbohydrate metabolic process"/>
    <property type="evidence" value="ECO:0007669"/>
    <property type="project" value="InterPro"/>
</dbReference>
<dbReference type="SUPFAM" id="SSF49785">
    <property type="entry name" value="Galactose-binding domain-like"/>
    <property type="match status" value="1"/>
</dbReference>
<proteinExistence type="inferred from homology"/>
<dbReference type="KEGG" id="fsa:C5Q98_00325"/>
<comment type="similarity">
    <text evidence="1">Belongs to the glycosyl hydrolase 2 family.</text>
</comment>
<dbReference type="EMBL" id="CP027226">
    <property type="protein sequence ID" value="AVM41767.1"/>
    <property type="molecule type" value="Genomic_DNA"/>
</dbReference>
<dbReference type="GO" id="GO:0004553">
    <property type="term" value="F:hydrolase activity, hydrolyzing O-glycosyl compounds"/>
    <property type="evidence" value="ECO:0007669"/>
    <property type="project" value="InterPro"/>
</dbReference>
<reference evidence="8" key="1">
    <citation type="submission" date="2018-02" db="EMBL/GenBank/DDBJ databases">
        <authorList>
            <person name="Holder M.E."/>
            <person name="Ajami N.J."/>
            <person name="Petrosino J.F."/>
        </authorList>
    </citation>
    <scope>NUCLEOTIDE SEQUENCE [LARGE SCALE GENOMIC DNA]</scope>
    <source>
        <strain evidence="8">CCUG 47711</strain>
    </source>
</reference>
<evidence type="ECO:0000259" key="4">
    <source>
        <dbReference type="Pfam" id="PF00703"/>
    </source>
</evidence>
<keyword evidence="2 7" id="KW-0378">Hydrolase</keyword>
<dbReference type="AlphaFoldDB" id="A0A2S0KL72"/>
<name>A0A2S0KL72_9FIRM</name>
<feature type="domain" description="Glycosyl hydrolases family 2 sugar binding" evidence="6">
    <location>
        <begin position="19"/>
        <end position="127"/>
    </location>
</feature>
<dbReference type="SUPFAM" id="SSF49303">
    <property type="entry name" value="beta-Galactosidase/glucuronidase domain"/>
    <property type="match status" value="1"/>
</dbReference>
<dbReference type="Gene3D" id="3.20.20.80">
    <property type="entry name" value="Glycosidases"/>
    <property type="match status" value="1"/>
</dbReference>
<evidence type="ECO:0000256" key="1">
    <source>
        <dbReference type="ARBA" id="ARBA00007401"/>
    </source>
</evidence>
<feature type="domain" description="Glycoside hydrolase family 2 immunoglobulin-like beta-sandwich" evidence="4">
    <location>
        <begin position="186"/>
        <end position="303"/>
    </location>
</feature>
<protein>
    <submittedName>
        <fullName evidence="7">Glycoside hydrolase family 2</fullName>
    </submittedName>
</protein>
<dbReference type="InterPro" id="IPR006104">
    <property type="entry name" value="Glyco_hydro_2_N"/>
</dbReference>
<evidence type="ECO:0000256" key="3">
    <source>
        <dbReference type="ARBA" id="ARBA00023295"/>
    </source>
</evidence>
<dbReference type="Gene3D" id="2.60.120.260">
    <property type="entry name" value="Galactose-binding domain-like"/>
    <property type="match status" value="1"/>
</dbReference>
<evidence type="ECO:0000313" key="8">
    <source>
        <dbReference type="Proteomes" id="UP000237947"/>
    </source>
</evidence>
<dbReference type="Proteomes" id="UP000237947">
    <property type="component" value="Chromosome"/>
</dbReference>
<dbReference type="Pfam" id="PF02837">
    <property type="entry name" value="Glyco_hydro_2_N"/>
    <property type="match status" value="1"/>
</dbReference>
<dbReference type="Pfam" id="PF00703">
    <property type="entry name" value="Glyco_hydro_2"/>
    <property type="match status" value="1"/>
</dbReference>
<dbReference type="InterPro" id="IPR017853">
    <property type="entry name" value="GH"/>
</dbReference>
<sequence length="617" mass="71473">MSVRNEYPRPQIQREKWMNLNGQWQFSFDDDFVGLKENWQKPGFELDMKIEVPFAPESKMSGIGDPSRHEHVWYKRKFTVPSDWDEEVVLHIGAADYITKVFINGNMLTEHVGGNVPISVNITDALVGDWKNGEEQEVAVYCYDPSYDESIPRGKQTWTDESHGIWYTRTTGIWQTVWLEPVSEYHVDRLKLTPDIDKGVIEIDLDVAGTTTKVPERRFQDKLSYNIKISFEGELIADQRVLITEFSNNKQVIDVFGLKSFNGLSHGFRRCWSPENPKLFDLEIKLFKNDVEVDKIDSYFGMRKVSIDNGQLYLNNRPYYPKLILDQGYWPESLMTAPSDQAFIDDINFTKAFGFNGARKHQKIEDPRFLYWADKIGFLVTGEMASSSVYTDQGALNYEREWMEAVVRDYNHPSIIAWVPFNESWGVPNIRDNKYQQAHTLSVYHLIKSIDQTRPVVNNDGWVLTETDICAIHCYSHGNPDREDEQDKVEFFKRFTKEKDLLLSTYAADLPIFADGFEYKGQPIMLTEVGGIAYQNDESASWGYTQANDEDAFLRQFEHVIGSILESPVVSGLCYTQLTDVEQETNGLLTYDRKPKVDPEKIKKIMDKWRPRIVMDN</sequence>
<gene>
    <name evidence="7" type="ORF">C5Q98_00325</name>
</gene>
<dbReference type="InterPro" id="IPR051913">
    <property type="entry name" value="GH2_Domain-Containing"/>
</dbReference>
<dbReference type="PANTHER" id="PTHR42732">
    <property type="entry name" value="BETA-GALACTOSIDASE"/>
    <property type="match status" value="1"/>
</dbReference>
<keyword evidence="8" id="KW-1185">Reference proteome</keyword>
<dbReference type="InterPro" id="IPR006102">
    <property type="entry name" value="Ig-like_GH2"/>
</dbReference>
<dbReference type="PANTHER" id="PTHR42732:SF3">
    <property type="entry name" value="HYDROLASE"/>
    <property type="match status" value="1"/>
</dbReference>
<dbReference type="SUPFAM" id="SSF51445">
    <property type="entry name" value="(Trans)glycosidases"/>
    <property type="match status" value="1"/>
</dbReference>
<dbReference type="Gene3D" id="2.60.40.10">
    <property type="entry name" value="Immunoglobulins"/>
    <property type="match status" value="1"/>
</dbReference>
<feature type="domain" description="Glycoside hydrolase family 2 catalytic" evidence="5">
    <location>
        <begin position="307"/>
        <end position="510"/>
    </location>
</feature>
<dbReference type="Pfam" id="PF02836">
    <property type="entry name" value="Glyco_hydro_2_C"/>
    <property type="match status" value="1"/>
</dbReference>